<evidence type="ECO:0000313" key="6">
    <source>
        <dbReference type="Proteomes" id="UP000664534"/>
    </source>
</evidence>
<dbReference type="GO" id="GO:0004672">
    <property type="term" value="F:protein kinase activity"/>
    <property type="evidence" value="ECO:0007669"/>
    <property type="project" value="InterPro"/>
</dbReference>
<feature type="domain" description="Protein kinase" evidence="4">
    <location>
        <begin position="46"/>
        <end position="342"/>
    </location>
</feature>
<dbReference type="Gene3D" id="1.25.40.10">
    <property type="entry name" value="Tetratricopeptide repeat domain"/>
    <property type="match status" value="2"/>
</dbReference>
<dbReference type="InterPro" id="IPR008271">
    <property type="entry name" value="Ser/Thr_kinase_AS"/>
</dbReference>
<keyword evidence="6" id="KW-1185">Reference proteome</keyword>
<keyword evidence="1 3" id="KW-0547">Nucleotide-binding</keyword>
<dbReference type="Pfam" id="PF13176">
    <property type="entry name" value="TPR_7"/>
    <property type="match status" value="1"/>
</dbReference>
<name>A0A8H3FLV4_9LECA</name>
<dbReference type="GO" id="GO:0005524">
    <property type="term" value="F:ATP binding"/>
    <property type="evidence" value="ECO:0007669"/>
    <property type="project" value="UniProtKB-UniRule"/>
</dbReference>
<dbReference type="InterPro" id="IPR011009">
    <property type="entry name" value="Kinase-like_dom_sf"/>
</dbReference>
<dbReference type="PROSITE" id="PS00107">
    <property type="entry name" value="PROTEIN_KINASE_ATP"/>
    <property type="match status" value="1"/>
</dbReference>
<dbReference type="PROSITE" id="PS00108">
    <property type="entry name" value="PROTEIN_KINASE_ST"/>
    <property type="match status" value="1"/>
</dbReference>
<gene>
    <name evidence="5" type="ORF">IMSHALPRED_006414</name>
</gene>
<evidence type="ECO:0000259" key="4">
    <source>
        <dbReference type="PROSITE" id="PS50011"/>
    </source>
</evidence>
<proteinExistence type="predicted"/>
<evidence type="ECO:0000256" key="3">
    <source>
        <dbReference type="PROSITE-ProRule" id="PRU10141"/>
    </source>
</evidence>
<feature type="binding site" evidence="3">
    <location>
        <position position="74"/>
    </location>
    <ligand>
        <name>ATP</name>
        <dbReference type="ChEBI" id="CHEBI:30616"/>
    </ligand>
</feature>
<sequence>MSTYQYSTCGSMSAAVPQKLSEYCDFITFLGIAQSLQIDFLPIIWQHGLGNIGEGATGEIREALLDKTTSFAFKRRLFKESFNFEELKGQILPTLVAEISILHIPSIRYCPNIIDLVGVCWEVYSEDDYTLSRDEPADFSKAAVIPVLVFQKSKFGDLHTFMMHGAGKSLSFDERLHLCIGVAGAISAMHAHDIIHGDIKPQNILVFQDSSEVFFARVTDFGYSTIYITPDDSIHMPRSLHWVAPEWHHRGFSPAQAKKMDVYSLGLLILWILCCNTSHSIEPQSQVILTASSDDALTFAEEHMRFMQIQHRAGLKEFFRSSLNRNTTDRCADVRHLQEILLGERDPEPMGRRIPLDGLYPEGISKDDFDVQHTVACTREDIREGFVMKDMHNLIERHSGVVAFQLIPSMYQLYRGDYRVRIYIANCLNDAASAFGKTSESVLPLDNILIQTALCFEIGFGVARDQQKSYNLVKTRKSNEVEFARQLKHLCEDGVERHFSNSIYRWGEGEGGVQYIDLISTCGGKTGWERVQSEFRGEITNASQVLGRENVLVLLLKDQMTRGYTGFGRWQEAKELQLEVLQARERTLGAEDIQTLYSMGALAEIYRNQSQLQEAQNLQMQIQETMTEWNTEHPYRYTNAHNLALTYAHQEKWEDSENLLESVIHYRNFHNGPNHRNTLNSRLCLARNYADQGEWERAEEIETHVLGITERTQGPEHPDTLSCIINLATTYRDMGQLERAENLQVAALQKARLVLGSEHYYTVTLMRNLAETYSLQSQVPKAIKLQEEVVDSMKIQAQLDAQTQLALNDLAEMYEANGQLDDAIRRRKQRLAILKDSAMFGYLESIMEMTLLADLYWTQDCHYEAFELMQAALEDLKKVEEDEDPEIIEGLMTCITQRFVKKSNGEQDAEVVDLTNMMQEWSNVL</sequence>
<accession>A0A8H3FLV4</accession>
<dbReference type="Pfam" id="PF13424">
    <property type="entry name" value="TPR_12"/>
    <property type="match status" value="3"/>
</dbReference>
<dbReference type="SUPFAM" id="SSF48452">
    <property type="entry name" value="TPR-like"/>
    <property type="match status" value="2"/>
</dbReference>
<dbReference type="InterPro" id="IPR017441">
    <property type="entry name" value="Protein_kinase_ATP_BS"/>
</dbReference>
<dbReference type="AlphaFoldDB" id="A0A8H3FLV4"/>
<dbReference type="Pfam" id="PF00069">
    <property type="entry name" value="Pkinase"/>
    <property type="match status" value="1"/>
</dbReference>
<dbReference type="Proteomes" id="UP000664534">
    <property type="component" value="Unassembled WGS sequence"/>
</dbReference>
<dbReference type="SUPFAM" id="SSF56112">
    <property type="entry name" value="Protein kinase-like (PK-like)"/>
    <property type="match status" value="1"/>
</dbReference>
<dbReference type="OrthoDB" id="5986190at2759"/>
<dbReference type="InterPro" id="IPR011990">
    <property type="entry name" value="TPR-like_helical_dom_sf"/>
</dbReference>
<organism evidence="5 6">
    <name type="scientific">Imshaugia aleurites</name>
    <dbReference type="NCBI Taxonomy" id="172621"/>
    <lineage>
        <taxon>Eukaryota</taxon>
        <taxon>Fungi</taxon>
        <taxon>Dikarya</taxon>
        <taxon>Ascomycota</taxon>
        <taxon>Pezizomycotina</taxon>
        <taxon>Lecanoromycetes</taxon>
        <taxon>OSLEUM clade</taxon>
        <taxon>Lecanoromycetidae</taxon>
        <taxon>Lecanorales</taxon>
        <taxon>Lecanorineae</taxon>
        <taxon>Parmeliaceae</taxon>
        <taxon>Imshaugia</taxon>
    </lineage>
</organism>
<evidence type="ECO:0000313" key="5">
    <source>
        <dbReference type="EMBL" id="CAF9925217.1"/>
    </source>
</evidence>
<dbReference type="PANTHER" id="PTHR46082">
    <property type="entry name" value="ATP/GTP-BINDING PROTEIN-RELATED"/>
    <property type="match status" value="1"/>
</dbReference>
<evidence type="ECO:0000256" key="2">
    <source>
        <dbReference type="ARBA" id="ARBA00022840"/>
    </source>
</evidence>
<protein>
    <recommendedName>
        <fullName evidence="4">Protein kinase domain-containing protein</fullName>
    </recommendedName>
</protein>
<comment type="caution">
    <text evidence="5">The sequence shown here is derived from an EMBL/GenBank/DDBJ whole genome shotgun (WGS) entry which is preliminary data.</text>
</comment>
<dbReference type="Gene3D" id="1.10.510.10">
    <property type="entry name" value="Transferase(Phosphotransferase) domain 1"/>
    <property type="match status" value="1"/>
</dbReference>
<dbReference type="PANTHER" id="PTHR46082:SF11">
    <property type="entry name" value="AAA+ ATPASE DOMAIN-CONTAINING PROTEIN-RELATED"/>
    <property type="match status" value="1"/>
</dbReference>
<dbReference type="InterPro" id="IPR019734">
    <property type="entry name" value="TPR_rpt"/>
</dbReference>
<dbReference type="EMBL" id="CAJPDT010000039">
    <property type="protein sequence ID" value="CAF9925217.1"/>
    <property type="molecule type" value="Genomic_DNA"/>
</dbReference>
<reference evidence="5" key="1">
    <citation type="submission" date="2021-03" db="EMBL/GenBank/DDBJ databases">
        <authorList>
            <person name="Tagirdzhanova G."/>
        </authorList>
    </citation>
    <scope>NUCLEOTIDE SEQUENCE</scope>
</reference>
<dbReference type="InterPro" id="IPR000719">
    <property type="entry name" value="Prot_kinase_dom"/>
</dbReference>
<keyword evidence="2 3" id="KW-0067">ATP-binding</keyword>
<dbReference type="SMART" id="SM00220">
    <property type="entry name" value="S_TKc"/>
    <property type="match status" value="1"/>
</dbReference>
<dbReference type="PROSITE" id="PS50011">
    <property type="entry name" value="PROTEIN_KINASE_DOM"/>
    <property type="match status" value="1"/>
</dbReference>
<dbReference type="InterPro" id="IPR053137">
    <property type="entry name" value="NLR-like"/>
</dbReference>
<evidence type="ECO:0000256" key="1">
    <source>
        <dbReference type="ARBA" id="ARBA00022741"/>
    </source>
</evidence>